<dbReference type="GO" id="GO:0000724">
    <property type="term" value="P:double-strand break repair via homologous recombination"/>
    <property type="evidence" value="ECO:0007669"/>
    <property type="project" value="TreeGrafter"/>
</dbReference>
<proteinExistence type="predicted"/>
<name>A0AAX4NFJ5_9ARCH</name>
<feature type="region of interest" description="Disordered" evidence="2">
    <location>
        <begin position="101"/>
        <end position="162"/>
    </location>
</feature>
<evidence type="ECO:0000313" key="5">
    <source>
        <dbReference type="Proteomes" id="UP001451606"/>
    </source>
</evidence>
<dbReference type="KEGG" id="omr:OXIME_000597"/>
<keyword evidence="5" id="KW-1185">Reference proteome</keyword>
<dbReference type="PANTHER" id="PTHR13356:SF0">
    <property type="entry name" value="SOSS COMPLEX SUBUNIT B HOMOLOG"/>
    <property type="match status" value="1"/>
</dbReference>
<keyword evidence="1 4" id="KW-0238">DNA-binding</keyword>
<dbReference type="RefSeq" id="WP_393971998.1">
    <property type="nucleotide sequence ID" value="NZ_CP133772.1"/>
</dbReference>
<dbReference type="Pfam" id="PF21473">
    <property type="entry name" value="OB_Ssb-like"/>
    <property type="match status" value="1"/>
</dbReference>
<dbReference type="InterPro" id="IPR012340">
    <property type="entry name" value="NA-bd_OB-fold"/>
</dbReference>
<dbReference type="CDD" id="cd04491">
    <property type="entry name" value="SoSSB_OBF"/>
    <property type="match status" value="1"/>
</dbReference>
<sequence>MEGTTKIKDLTPSSRRVNVLGKVLNVGEPKEITTRFGEAKSVTEVVIGDDTGKVTLSLWGEQAGQASEGQTVYIDNGYISLVRGHMRLNVGKYGSIAPGTEEVSEVNEELDVSEKEYENQFHGNGGGYGGRGRPSSYNRGGSGGSGGRGRSSYGGRDRDRDQ</sequence>
<accession>A0AAX4NFJ5</accession>
<dbReference type="AlphaFoldDB" id="A0AAX4NFJ5"/>
<dbReference type="GO" id="GO:0003677">
    <property type="term" value="F:DNA binding"/>
    <property type="evidence" value="ECO:0007669"/>
    <property type="project" value="UniProtKB-KW"/>
</dbReference>
<evidence type="ECO:0000259" key="3">
    <source>
        <dbReference type="Pfam" id="PF21473"/>
    </source>
</evidence>
<dbReference type="NCBIfam" id="NF005049">
    <property type="entry name" value="PRK06461.1-3"/>
    <property type="match status" value="1"/>
</dbReference>
<reference evidence="4 5" key="1">
    <citation type="submission" date="2023-09" db="EMBL/GenBank/DDBJ databases">
        <authorList>
            <person name="Golyshina O.V."/>
            <person name="Lunev E.A."/>
            <person name="Bargiela R."/>
            <person name="Gaines M.C."/>
            <person name="Daum B."/>
            <person name="Bale N.J."/>
            <person name="Koenen M."/>
            <person name="Sinninghe Damst J.S."/>
            <person name="Yakimov M."/>
            <person name="Golyshin P.N."/>
        </authorList>
    </citation>
    <scope>NUCLEOTIDE SEQUENCE [LARGE SCALE GENOMIC DNA]</scope>
    <source>
        <strain evidence="4 5">M1</strain>
    </source>
</reference>
<dbReference type="GO" id="GO:0010212">
    <property type="term" value="P:response to ionizing radiation"/>
    <property type="evidence" value="ECO:0007669"/>
    <property type="project" value="TreeGrafter"/>
</dbReference>
<dbReference type="EMBL" id="CP133772">
    <property type="protein sequence ID" value="WYY00044.1"/>
    <property type="molecule type" value="Genomic_DNA"/>
</dbReference>
<dbReference type="PANTHER" id="PTHR13356">
    <property type="entry name" value="OB FOLD NUCLEIC ACID BINDING PROTEIN-RELATED"/>
    <property type="match status" value="1"/>
</dbReference>
<evidence type="ECO:0000313" key="4">
    <source>
        <dbReference type="EMBL" id="WYY00044.1"/>
    </source>
</evidence>
<feature type="compositionally biased region" description="Gly residues" evidence="2">
    <location>
        <begin position="123"/>
        <end position="132"/>
    </location>
</feature>
<dbReference type="GeneID" id="95967326"/>
<feature type="compositionally biased region" description="Acidic residues" evidence="2">
    <location>
        <begin position="102"/>
        <end position="111"/>
    </location>
</feature>
<protein>
    <submittedName>
        <fullName evidence="4">Single-stranded DNA-binding protein</fullName>
    </submittedName>
</protein>
<feature type="domain" description="Single-stranded DNA binding protein Ssb-like OB fold" evidence="3">
    <location>
        <begin position="23"/>
        <end position="97"/>
    </location>
</feature>
<dbReference type="InterPro" id="IPR051231">
    <property type="entry name" value="SOSS-B"/>
</dbReference>
<evidence type="ECO:0000256" key="1">
    <source>
        <dbReference type="ARBA" id="ARBA00023125"/>
    </source>
</evidence>
<organism evidence="4 5">
    <name type="scientific">Oxyplasma meridianum</name>
    <dbReference type="NCBI Taxonomy" id="3073602"/>
    <lineage>
        <taxon>Archaea</taxon>
        <taxon>Methanobacteriati</taxon>
        <taxon>Thermoplasmatota</taxon>
        <taxon>Thermoplasmata</taxon>
        <taxon>Thermoplasmatales</taxon>
        <taxon>Thermoplasmataceae</taxon>
        <taxon>Oxyplasma</taxon>
    </lineage>
</organism>
<gene>
    <name evidence="4" type="ORF">OXIME_000597</name>
</gene>
<dbReference type="InterPro" id="IPR048970">
    <property type="entry name" value="OB_Ssb-like"/>
</dbReference>
<evidence type="ECO:0000256" key="2">
    <source>
        <dbReference type="SAM" id="MobiDB-lite"/>
    </source>
</evidence>
<feature type="compositionally biased region" description="Gly residues" evidence="2">
    <location>
        <begin position="140"/>
        <end position="149"/>
    </location>
</feature>
<dbReference type="SUPFAM" id="SSF50249">
    <property type="entry name" value="Nucleic acid-binding proteins"/>
    <property type="match status" value="1"/>
</dbReference>
<dbReference type="Gene3D" id="2.40.50.140">
    <property type="entry name" value="Nucleic acid-binding proteins"/>
    <property type="match status" value="1"/>
</dbReference>
<dbReference type="Proteomes" id="UP001451606">
    <property type="component" value="Chromosome"/>
</dbReference>